<reference evidence="2" key="2">
    <citation type="submission" date="2020-09" db="EMBL/GenBank/DDBJ databases">
        <authorList>
            <person name="Sun Q."/>
            <person name="Ohkuma M."/>
        </authorList>
    </citation>
    <scope>NUCLEOTIDE SEQUENCE</scope>
    <source>
        <strain evidence="2">JCM 4646</strain>
    </source>
</reference>
<feature type="compositionally biased region" description="Low complexity" evidence="1">
    <location>
        <begin position="15"/>
        <end position="30"/>
    </location>
</feature>
<dbReference type="Proteomes" id="UP000617734">
    <property type="component" value="Unassembled WGS sequence"/>
</dbReference>
<dbReference type="EMBL" id="BNBO01000074">
    <property type="protein sequence ID" value="GHH84492.1"/>
    <property type="molecule type" value="Genomic_DNA"/>
</dbReference>
<feature type="region of interest" description="Disordered" evidence="1">
    <location>
        <begin position="74"/>
        <end position="93"/>
    </location>
</feature>
<evidence type="ECO:0000313" key="3">
    <source>
        <dbReference type="Proteomes" id="UP000617734"/>
    </source>
</evidence>
<dbReference type="AlphaFoldDB" id="A0A919L5E7"/>
<gene>
    <name evidence="2" type="ORF">GCM10018781_73850</name>
</gene>
<feature type="compositionally biased region" description="Basic and acidic residues" evidence="1">
    <location>
        <begin position="1"/>
        <end position="12"/>
    </location>
</feature>
<feature type="region of interest" description="Disordered" evidence="1">
    <location>
        <begin position="1"/>
        <end position="57"/>
    </location>
</feature>
<keyword evidence="3" id="KW-1185">Reference proteome</keyword>
<sequence length="93" mass="9417">MSSTRTARDARRTARGALRTGAGPRGAGAADGERAPPVPGPAAEAAGRAPGAPPGVLPDYWPRPLAIAFSSVPDASSFSRAKANMPPRPLFLA</sequence>
<feature type="compositionally biased region" description="Low complexity" evidence="1">
    <location>
        <begin position="41"/>
        <end position="50"/>
    </location>
</feature>
<reference evidence="2" key="1">
    <citation type="journal article" date="2014" name="Int. J. Syst. Evol. Microbiol.">
        <title>Complete genome sequence of Corynebacterium casei LMG S-19264T (=DSM 44701T), isolated from a smear-ripened cheese.</title>
        <authorList>
            <consortium name="US DOE Joint Genome Institute (JGI-PGF)"/>
            <person name="Walter F."/>
            <person name="Albersmeier A."/>
            <person name="Kalinowski J."/>
            <person name="Ruckert C."/>
        </authorList>
    </citation>
    <scope>NUCLEOTIDE SEQUENCE</scope>
    <source>
        <strain evidence="2">JCM 4646</strain>
    </source>
</reference>
<evidence type="ECO:0000313" key="2">
    <source>
        <dbReference type="EMBL" id="GHH84492.1"/>
    </source>
</evidence>
<accession>A0A919L5E7</accession>
<comment type="caution">
    <text evidence="2">The sequence shown here is derived from an EMBL/GenBank/DDBJ whole genome shotgun (WGS) entry which is preliminary data.</text>
</comment>
<proteinExistence type="predicted"/>
<organism evidence="2 3">
    <name type="scientific">Kitasatospora indigofera</name>
    <dbReference type="NCBI Taxonomy" id="67307"/>
    <lineage>
        <taxon>Bacteria</taxon>
        <taxon>Bacillati</taxon>
        <taxon>Actinomycetota</taxon>
        <taxon>Actinomycetes</taxon>
        <taxon>Kitasatosporales</taxon>
        <taxon>Streptomycetaceae</taxon>
        <taxon>Kitasatospora</taxon>
    </lineage>
</organism>
<evidence type="ECO:0000256" key="1">
    <source>
        <dbReference type="SAM" id="MobiDB-lite"/>
    </source>
</evidence>
<name>A0A919L5E7_9ACTN</name>
<protein>
    <submittedName>
        <fullName evidence="2">Uncharacterized protein</fullName>
    </submittedName>
</protein>